<dbReference type="InterPro" id="IPR014782">
    <property type="entry name" value="Peptidase_M1_dom"/>
</dbReference>
<dbReference type="GO" id="GO:0016020">
    <property type="term" value="C:membrane"/>
    <property type="evidence" value="ECO:0007669"/>
    <property type="project" value="TreeGrafter"/>
</dbReference>
<keyword evidence="1" id="KW-0031">Aminopeptidase</keyword>
<dbReference type="Pfam" id="PF01433">
    <property type="entry name" value="Peptidase_M1"/>
    <property type="match status" value="1"/>
</dbReference>
<dbReference type="GO" id="GO:0008270">
    <property type="term" value="F:zinc ion binding"/>
    <property type="evidence" value="ECO:0007669"/>
    <property type="project" value="InterPro"/>
</dbReference>
<dbReference type="Proteomes" id="UP001162156">
    <property type="component" value="Unassembled WGS sequence"/>
</dbReference>
<dbReference type="EMBL" id="JANEYF010001808">
    <property type="protein sequence ID" value="KAJ8956779.1"/>
    <property type="molecule type" value="Genomic_DNA"/>
</dbReference>
<dbReference type="GO" id="GO:0005615">
    <property type="term" value="C:extracellular space"/>
    <property type="evidence" value="ECO:0007669"/>
    <property type="project" value="TreeGrafter"/>
</dbReference>
<sequence>MYSGASILRMLESTVGEENFQKGVTNYLNKYAFSNAVTENFLSEIQNVVGNTLDVAEMMDTFTIQMGYPILSVSVDGDSYTLTQKRFLKDPGATYNTSESIYG</sequence>
<dbReference type="SUPFAM" id="SSF55486">
    <property type="entry name" value="Metalloproteases ('zincins'), catalytic domain"/>
    <property type="match status" value="1"/>
</dbReference>
<dbReference type="GO" id="GO:0042277">
    <property type="term" value="F:peptide binding"/>
    <property type="evidence" value="ECO:0007669"/>
    <property type="project" value="TreeGrafter"/>
</dbReference>
<reference evidence="3" key="1">
    <citation type="journal article" date="2023" name="Insect Mol. Biol.">
        <title>Genome sequencing provides insights into the evolution of gene families encoding plant cell wall-degrading enzymes in longhorned beetles.</title>
        <authorList>
            <person name="Shin N.R."/>
            <person name="Okamura Y."/>
            <person name="Kirsch R."/>
            <person name="Pauchet Y."/>
        </authorList>
    </citation>
    <scope>NUCLEOTIDE SEQUENCE</scope>
    <source>
        <strain evidence="3">RBIC_L_NR</strain>
    </source>
</reference>
<keyword evidence="1" id="KW-0645">Protease</keyword>
<dbReference type="InterPro" id="IPR050344">
    <property type="entry name" value="Peptidase_M1_aminopeptidases"/>
</dbReference>
<name>A0AAV8YYE6_9CUCU</name>
<comment type="caution">
    <text evidence="3">The sequence shown here is derived from an EMBL/GenBank/DDBJ whole genome shotgun (WGS) entry which is preliminary data.</text>
</comment>
<feature type="domain" description="Peptidase M1 membrane alanine aminopeptidase" evidence="2">
    <location>
        <begin position="4"/>
        <end position="62"/>
    </location>
</feature>
<dbReference type="AlphaFoldDB" id="A0AAV8YYE6"/>
<accession>A0AAV8YYE6</accession>
<gene>
    <name evidence="3" type="ORF">NQ314_006654</name>
</gene>
<dbReference type="Gene3D" id="1.10.390.10">
    <property type="entry name" value="Neutral Protease Domain 2"/>
    <property type="match status" value="1"/>
</dbReference>
<keyword evidence="1" id="KW-0378">Hydrolase</keyword>
<dbReference type="GO" id="GO:0070006">
    <property type="term" value="F:metalloaminopeptidase activity"/>
    <property type="evidence" value="ECO:0007669"/>
    <property type="project" value="TreeGrafter"/>
</dbReference>
<dbReference type="GO" id="GO:0043171">
    <property type="term" value="P:peptide catabolic process"/>
    <property type="evidence" value="ECO:0007669"/>
    <property type="project" value="TreeGrafter"/>
</dbReference>
<evidence type="ECO:0000313" key="4">
    <source>
        <dbReference type="Proteomes" id="UP001162156"/>
    </source>
</evidence>
<evidence type="ECO:0000256" key="1">
    <source>
        <dbReference type="ARBA" id="ARBA00022438"/>
    </source>
</evidence>
<dbReference type="GO" id="GO:0006508">
    <property type="term" value="P:proteolysis"/>
    <property type="evidence" value="ECO:0007669"/>
    <property type="project" value="TreeGrafter"/>
</dbReference>
<organism evidence="3 4">
    <name type="scientific">Rhamnusium bicolor</name>
    <dbReference type="NCBI Taxonomy" id="1586634"/>
    <lineage>
        <taxon>Eukaryota</taxon>
        <taxon>Metazoa</taxon>
        <taxon>Ecdysozoa</taxon>
        <taxon>Arthropoda</taxon>
        <taxon>Hexapoda</taxon>
        <taxon>Insecta</taxon>
        <taxon>Pterygota</taxon>
        <taxon>Neoptera</taxon>
        <taxon>Endopterygota</taxon>
        <taxon>Coleoptera</taxon>
        <taxon>Polyphaga</taxon>
        <taxon>Cucujiformia</taxon>
        <taxon>Chrysomeloidea</taxon>
        <taxon>Cerambycidae</taxon>
        <taxon>Lepturinae</taxon>
        <taxon>Rhagiini</taxon>
        <taxon>Rhamnusium</taxon>
    </lineage>
</organism>
<dbReference type="InterPro" id="IPR027268">
    <property type="entry name" value="Peptidase_M4/M1_CTD_sf"/>
</dbReference>
<evidence type="ECO:0000259" key="2">
    <source>
        <dbReference type="Pfam" id="PF01433"/>
    </source>
</evidence>
<dbReference type="PANTHER" id="PTHR11533:SF276">
    <property type="entry name" value="GLUTAMYL AMINOPEPTIDASE"/>
    <property type="match status" value="1"/>
</dbReference>
<evidence type="ECO:0000313" key="3">
    <source>
        <dbReference type="EMBL" id="KAJ8956779.1"/>
    </source>
</evidence>
<dbReference type="PANTHER" id="PTHR11533">
    <property type="entry name" value="PROTEASE M1 ZINC METALLOPROTEASE"/>
    <property type="match status" value="1"/>
</dbReference>
<protein>
    <recommendedName>
        <fullName evidence="2">Peptidase M1 membrane alanine aminopeptidase domain-containing protein</fullName>
    </recommendedName>
</protein>
<dbReference type="GO" id="GO:0005737">
    <property type="term" value="C:cytoplasm"/>
    <property type="evidence" value="ECO:0007669"/>
    <property type="project" value="TreeGrafter"/>
</dbReference>
<proteinExistence type="predicted"/>
<keyword evidence="4" id="KW-1185">Reference proteome</keyword>